<evidence type="ECO:0000259" key="2">
    <source>
        <dbReference type="SMART" id="SM00955"/>
    </source>
</evidence>
<sequence>MASPRYVRVHPLGSPPAGSEPGEVFPGERVLREGIEAIRTELGVSEEFPADVLATAEAAAAAPRLPDLDRTDIPFVTIDPPGARDLDQALHIERADEGFVVHYAIADLGAFVTPGDAVDVEANKRGQTLYGADSKIPLHPPVISEQAGSLLPDQTRPALLWTITLDAAGERRAATVERALVRSRAQLTYEQAQQVVDGSTDAPAEGADTLALLAEVGPLRLTLEAARGGVSLPLPEQEVVVTEEEWHLEFRSMTPVEEWNAQISLLTGMAAASLMVEARVGLLRTLPPAQERDVDRLRGTAHALRIEWPASMSYPDFVRSLDPGNSRHAAMVLACTRLFRGSGYAGFHGELPEHTGHAAVAADYAHVTAPLRRLVDRYASEICVALCAGQQVPDWVLEKLESVPAVMRESGSLAGKYEREVLNLTEAVLLHDRLGERFAAAVVEVDEKRPERGDITIPEPAIEARAEGTAPLPLGEEITVVLTAADPATRTVRFEVV</sequence>
<dbReference type="RefSeq" id="WP_135832649.1">
    <property type="nucleotide sequence ID" value="NZ_BMCK01000006.1"/>
</dbReference>
<accession>A0A4P7UDZ4</accession>
<reference evidence="3" key="2">
    <citation type="journal article" date="2014" name="Int. J. Syst. Evol. Microbiol.">
        <title>Complete genome of a new Firmicutes species belonging to the dominant human colonic microbiota ('Ruminococcus bicirculans') reveals two chromosomes and a selective capacity to utilize plant glucans.</title>
        <authorList>
            <consortium name="NISC Comparative Sequencing Program"/>
            <person name="Wegmann U."/>
            <person name="Louis P."/>
            <person name="Goesmann A."/>
            <person name="Henrissat B."/>
            <person name="Duncan S.H."/>
            <person name="Flint H.J."/>
        </authorList>
    </citation>
    <scope>NUCLEOTIDE SEQUENCE</scope>
    <source>
        <strain evidence="3">CCM 7403</strain>
    </source>
</reference>
<evidence type="ECO:0000313" key="3">
    <source>
        <dbReference type="EMBL" id="GGD30257.1"/>
    </source>
</evidence>
<reference evidence="4 5" key="1">
    <citation type="journal article" date="2008" name="Int. J. Syst. Evol. Microbiol.">
        <title>Nocardioides daphniae sp. nov., isolated from Daphnia cucullata (Crustacea: Cladocera).</title>
        <authorList>
            <person name="Toth E.M."/>
            <person name="Keki Z."/>
            <person name="Homonnay Z.G."/>
            <person name="Borsodi A.K."/>
            <person name="Marialigeti K."/>
            <person name="Schumann P."/>
        </authorList>
    </citation>
    <scope>NUCLEOTIDE SEQUENCE [LARGE SCALE GENOMIC DNA]</scope>
    <source>
        <strain evidence="4 5">JCM 16608</strain>
    </source>
</reference>
<gene>
    <name evidence="4" type="ORF">E2C04_11250</name>
    <name evidence="3" type="ORF">GCM10007231_32170</name>
</gene>
<dbReference type="SMART" id="SM00955">
    <property type="entry name" value="RNB"/>
    <property type="match status" value="1"/>
</dbReference>
<dbReference type="GO" id="GO:0003723">
    <property type="term" value="F:RNA binding"/>
    <property type="evidence" value="ECO:0007669"/>
    <property type="project" value="InterPro"/>
</dbReference>
<evidence type="ECO:0000313" key="4">
    <source>
        <dbReference type="EMBL" id="QCC77605.1"/>
    </source>
</evidence>
<dbReference type="OrthoDB" id="5800376at2"/>
<proteinExistence type="predicted"/>
<dbReference type="EMBL" id="CP038462">
    <property type="protein sequence ID" value="QCC77605.1"/>
    <property type="molecule type" value="Genomic_DNA"/>
</dbReference>
<dbReference type="KEGG" id="ndp:E2C04_11250"/>
<dbReference type="InterPro" id="IPR050180">
    <property type="entry name" value="RNR_Ribonuclease"/>
</dbReference>
<dbReference type="InterPro" id="IPR001900">
    <property type="entry name" value="RNase_II/R"/>
</dbReference>
<keyword evidence="6" id="KW-1185">Reference proteome</keyword>
<evidence type="ECO:0000313" key="6">
    <source>
        <dbReference type="Proteomes" id="UP000630594"/>
    </source>
</evidence>
<feature type="domain" description="RNB" evidence="2">
    <location>
        <begin position="67"/>
        <end position="389"/>
    </location>
</feature>
<dbReference type="GO" id="GO:0000932">
    <property type="term" value="C:P-body"/>
    <property type="evidence" value="ECO:0007669"/>
    <property type="project" value="TreeGrafter"/>
</dbReference>
<organism evidence="4 5">
    <name type="scientific">Nocardioides daphniae</name>
    <dbReference type="NCBI Taxonomy" id="402297"/>
    <lineage>
        <taxon>Bacteria</taxon>
        <taxon>Bacillati</taxon>
        <taxon>Actinomycetota</taxon>
        <taxon>Actinomycetes</taxon>
        <taxon>Propionibacteriales</taxon>
        <taxon>Nocardioidaceae</taxon>
        <taxon>Nocardioides</taxon>
    </lineage>
</organism>
<name>A0A4P7UDZ4_9ACTN</name>
<dbReference type="Proteomes" id="UP000630594">
    <property type="component" value="Unassembled WGS sequence"/>
</dbReference>
<dbReference type="EMBL" id="BMCK01000006">
    <property type="protein sequence ID" value="GGD30257.1"/>
    <property type="molecule type" value="Genomic_DNA"/>
</dbReference>
<reference evidence="3" key="5">
    <citation type="submission" date="2024-05" db="EMBL/GenBank/DDBJ databases">
        <authorList>
            <person name="Sun Q."/>
            <person name="Sedlacek I."/>
        </authorList>
    </citation>
    <scope>NUCLEOTIDE SEQUENCE</scope>
    <source>
        <strain evidence="3">CCM 7403</strain>
    </source>
</reference>
<dbReference type="Proteomes" id="UP000297025">
    <property type="component" value="Chromosome"/>
</dbReference>
<dbReference type="PANTHER" id="PTHR23355">
    <property type="entry name" value="RIBONUCLEASE"/>
    <property type="match status" value="1"/>
</dbReference>
<dbReference type="Pfam" id="PF00773">
    <property type="entry name" value="RNB"/>
    <property type="match status" value="1"/>
</dbReference>
<reference evidence="4" key="4">
    <citation type="submission" date="2019-03" db="EMBL/GenBank/DDBJ databases">
        <authorList>
            <person name="Huang Y."/>
        </authorList>
    </citation>
    <scope>NUCLEOTIDE SEQUENCE</scope>
    <source>
        <strain evidence="4">JCM 16608</strain>
    </source>
</reference>
<dbReference type="InterPro" id="IPR040596">
    <property type="entry name" value="RNase_II_C_S1"/>
</dbReference>
<evidence type="ECO:0000313" key="5">
    <source>
        <dbReference type="Proteomes" id="UP000297025"/>
    </source>
</evidence>
<dbReference type="GO" id="GO:0006402">
    <property type="term" value="P:mRNA catabolic process"/>
    <property type="evidence" value="ECO:0007669"/>
    <property type="project" value="TreeGrafter"/>
</dbReference>
<dbReference type="SUPFAM" id="SSF50249">
    <property type="entry name" value="Nucleic acid-binding proteins"/>
    <property type="match status" value="1"/>
</dbReference>
<dbReference type="Pfam" id="PF18614">
    <property type="entry name" value="RNase_II_C_S1"/>
    <property type="match status" value="1"/>
</dbReference>
<dbReference type="AlphaFoldDB" id="A0A4P7UDZ4"/>
<protein>
    <submittedName>
        <fullName evidence="4">RNB domain-containing ribonuclease</fullName>
    </submittedName>
    <submittedName>
        <fullName evidence="3">Ribonuclease R</fullName>
    </submittedName>
</protein>
<feature type="region of interest" description="Disordered" evidence="1">
    <location>
        <begin position="1"/>
        <end position="23"/>
    </location>
</feature>
<dbReference type="PANTHER" id="PTHR23355:SF42">
    <property type="entry name" value="RIBONUCLEASE II, CHLOROPLASTIC_MITOCHONDRIAL"/>
    <property type="match status" value="1"/>
</dbReference>
<dbReference type="InterPro" id="IPR012340">
    <property type="entry name" value="NA-bd_OB-fold"/>
</dbReference>
<dbReference type="GO" id="GO:0000175">
    <property type="term" value="F:3'-5'-RNA exonuclease activity"/>
    <property type="evidence" value="ECO:0007669"/>
    <property type="project" value="TreeGrafter"/>
</dbReference>
<reference evidence="6" key="3">
    <citation type="journal article" date="2019" name="Int. J. Syst. Evol. Microbiol.">
        <title>The Global Catalogue of Microorganisms (GCM) 10K type strain sequencing project: providing services to taxonomists for standard genome sequencing and annotation.</title>
        <authorList>
            <consortium name="The Broad Institute Genomics Platform"/>
            <consortium name="The Broad Institute Genome Sequencing Center for Infectious Disease"/>
            <person name="Wu L."/>
            <person name="Ma J."/>
        </authorList>
    </citation>
    <scope>NUCLEOTIDE SEQUENCE [LARGE SCALE GENOMIC DNA]</scope>
    <source>
        <strain evidence="6">CCM 7403</strain>
    </source>
</reference>
<evidence type="ECO:0000256" key="1">
    <source>
        <dbReference type="SAM" id="MobiDB-lite"/>
    </source>
</evidence>